<evidence type="ECO:0000313" key="6">
    <source>
        <dbReference type="Proteomes" id="UP000000759"/>
    </source>
</evidence>
<dbReference type="Pfam" id="PF05548">
    <property type="entry name" value="Peptidase_M11"/>
    <property type="match status" value="1"/>
</dbReference>
<keyword evidence="2" id="KW-0472">Membrane</keyword>
<sequence length="658" mass="71746">MASTALCNMRLLYFTGLLFGPTVLTVNAEWLKINDTVNTITSHQDFRTTIFRSFDHVVCRILVELVDYDVDQKDSMQNTCEVIGPPELLGSSRWRGGGSPGLVIELEEKLWEQFSFAPEDLVLDLMDAVVGERYFSNVGWLPTSISLSSRGNATIHHGAFHRRRQLEYFDRPRSVMLVRVSTDDESVSLSPSEIADSFFQPGRFSFASQYEACSAGQARFVPFDVDNVVKEVRVSGISSAFTGRSLLVAANIATQTLLGVESLPDVADHVVFCMPPGTSGEKYLAAAALNSWYAVASDRWCAQPNAIIHEIGHNLGLGHAGKGDNAYADGTSLMGYSEVRADGPSKCFNGYNFWLLGWYPNHRIDLDALALTESVRVEIAAFTDFGVIGKNEVIIAKAGGLYLTYNRAETFNRETEDFLDTVTITKRVDGIHTKLLAGLSETNSRYISGDKLIFEVCSKHDGGSVAADKFVIGIGKEMLPCKSAMILGPDGVDATLSPPTRAPSMTPTLAPISTPTSAPISTPTSAPTFAPAPTGKPVTPQPSLHEYTGFPTLSTGGPSEPLDDISEPFNPERSQVPVGGDERVAAEESDRFPLIPVVSGIACVIFFVFLTIFLILLRRKWSRQARSRWQVSVLGSPKKQHTDNESETSQFGPSDESC</sequence>
<dbReference type="SUPFAM" id="SSF55486">
    <property type="entry name" value="Metalloproteases ('zincins'), catalytic domain"/>
    <property type="match status" value="1"/>
</dbReference>
<name>B5Y5P4_PHATC</name>
<dbReference type="KEGG" id="pti:PHATR_44203"/>
<feature type="domain" description="Peptidase M11 gametolysin" evidence="4">
    <location>
        <begin position="175"/>
        <end position="359"/>
    </location>
</feature>
<dbReference type="EMBL" id="CP001142">
    <property type="protein sequence ID" value="ACI65971.1"/>
    <property type="molecule type" value="Genomic_DNA"/>
</dbReference>
<keyword evidence="3" id="KW-0732">Signal</keyword>
<evidence type="ECO:0000313" key="5">
    <source>
        <dbReference type="EMBL" id="ACI65971.1"/>
    </source>
</evidence>
<proteinExistence type="predicted"/>
<protein>
    <recommendedName>
        <fullName evidence="4">Peptidase M11 gametolysin domain-containing protein</fullName>
    </recommendedName>
</protein>
<dbReference type="Gene3D" id="3.40.390.10">
    <property type="entry name" value="Collagenase (Catalytic Domain)"/>
    <property type="match status" value="1"/>
</dbReference>
<dbReference type="OrthoDB" id="48545at2759"/>
<reference evidence="5 6" key="1">
    <citation type="journal article" date="2008" name="Nature">
        <title>The Phaeodactylum genome reveals the evolutionary history of diatom genomes.</title>
        <authorList>
            <person name="Bowler C."/>
            <person name="Allen A.E."/>
            <person name="Badger J.H."/>
            <person name="Grimwood J."/>
            <person name="Jabbari K."/>
            <person name="Kuo A."/>
            <person name="Maheswari U."/>
            <person name="Martens C."/>
            <person name="Maumus F."/>
            <person name="Otillar R.P."/>
            <person name="Rayko E."/>
            <person name="Salamov A."/>
            <person name="Vandepoele K."/>
            <person name="Beszteri B."/>
            <person name="Gruber A."/>
            <person name="Heijde M."/>
            <person name="Katinka M."/>
            <person name="Mock T."/>
            <person name="Valentin K."/>
            <person name="Verret F."/>
            <person name="Berges J.A."/>
            <person name="Brownlee C."/>
            <person name="Cadoret J.P."/>
            <person name="Chiovitti A."/>
            <person name="Choi C.J."/>
            <person name="Coesel S."/>
            <person name="De Martino A."/>
            <person name="Detter J.C."/>
            <person name="Durkin C."/>
            <person name="Falciatore A."/>
            <person name="Fournet J."/>
            <person name="Haruta M."/>
            <person name="Huysman M.J."/>
            <person name="Jenkins B.D."/>
            <person name="Jiroutova K."/>
            <person name="Jorgensen R.E."/>
            <person name="Joubert Y."/>
            <person name="Kaplan A."/>
            <person name="Kroger N."/>
            <person name="Kroth P.G."/>
            <person name="La Roche J."/>
            <person name="Lindquist E."/>
            <person name="Lommer M."/>
            <person name="Martin-Jezequel V."/>
            <person name="Lopez P.J."/>
            <person name="Lucas S."/>
            <person name="Mangogna M."/>
            <person name="McGinnis K."/>
            <person name="Medlin L.K."/>
            <person name="Montsant A."/>
            <person name="Oudot-Le Secq M.P."/>
            <person name="Napoli C."/>
            <person name="Obornik M."/>
            <person name="Parker M.S."/>
            <person name="Petit J.L."/>
            <person name="Porcel B.M."/>
            <person name="Poulsen N."/>
            <person name="Robison M."/>
            <person name="Rychlewski L."/>
            <person name="Rynearson T.A."/>
            <person name="Schmutz J."/>
            <person name="Shapiro H."/>
            <person name="Siaut M."/>
            <person name="Stanley M."/>
            <person name="Sussman M.R."/>
            <person name="Taylor A.R."/>
            <person name="Vardi A."/>
            <person name="von Dassow P."/>
            <person name="Vyverman W."/>
            <person name="Willis A."/>
            <person name="Wyrwicz L.S."/>
            <person name="Rokhsar D.S."/>
            <person name="Weissenbach J."/>
            <person name="Armbrust E.V."/>
            <person name="Green B.R."/>
            <person name="Van de Peer Y."/>
            <person name="Grigoriev I.V."/>
        </authorList>
    </citation>
    <scope>NUCLEOTIDE SEQUENCE [LARGE SCALE GENOMIC DNA]</scope>
    <source>
        <strain evidence="5 6">CCAP 1055/1</strain>
    </source>
</reference>
<reference evidence="6" key="2">
    <citation type="submission" date="2008-08" db="EMBL/GenBank/DDBJ databases">
        <authorList>
            <consortium name="Diatom Consortium"/>
            <person name="Grigoriev I."/>
            <person name="Grimwood J."/>
            <person name="Kuo A."/>
            <person name="Otillar R.P."/>
            <person name="Salamov A."/>
            <person name="Detter J.C."/>
            <person name="Lindquist E."/>
            <person name="Shapiro H."/>
            <person name="Lucas S."/>
            <person name="Glavina del Rio T."/>
            <person name="Pitluck S."/>
            <person name="Rokhsar D."/>
            <person name="Bowler C."/>
        </authorList>
    </citation>
    <scope>GENOME REANNOTATION</scope>
    <source>
        <strain evidence="6">CCAP 1055/1</strain>
    </source>
</reference>
<evidence type="ECO:0000259" key="4">
    <source>
        <dbReference type="Pfam" id="PF05548"/>
    </source>
</evidence>
<organism evidence="5 6">
    <name type="scientific">Phaeodactylum tricornutum (strain CCAP 1055/1)</name>
    <dbReference type="NCBI Taxonomy" id="556484"/>
    <lineage>
        <taxon>Eukaryota</taxon>
        <taxon>Sar</taxon>
        <taxon>Stramenopiles</taxon>
        <taxon>Ochrophyta</taxon>
        <taxon>Bacillariophyta</taxon>
        <taxon>Bacillariophyceae</taxon>
        <taxon>Bacillariophycidae</taxon>
        <taxon>Naviculales</taxon>
        <taxon>Phaeodactylaceae</taxon>
        <taxon>Phaeodactylum</taxon>
    </lineage>
</organism>
<feature type="region of interest" description="Disordered" evidence="1">
    <location>
        <begin position="632"/>
        <end position="658"/>
    </location>
</feature>
<evidence type="ECO:0000256" key="3">
    <source>
        <dbReference type="SAM" id="SignalP"/>
    </source>
</evidence>
<evidence type="ECO:0000256" key="2">
    <source>
        <dbReference type="SAM" id="Phobius"/>
    </source>
</evidence>
<feature type="compositionally biased region" description="Low complexity" evidence="1">
    <location>
        <begin position="510"/>
        <end position="533"/>
    </location>
</feature>
<dbReference type="InterPro" id="IPR024079">
    <property type="entry name" value="MetalloPept_cat_dom_sf"/>
</dbReference>
<dbReference type="RefSeq" id="XP_002186501.1">
    <property type="nucleotide sequence ID" value="XM_002186465.1"/>
</dbReference>
<dbReference type="HOGENOM" id="CLU_417089_0_0_1"/>
<feature type="transmembrane region" description="Helical" evidence="2">
    <location>
        <begin position="594"/>
        <end position="617"/>
    </location>
</feature>
<dbReference type="InterPro" id="IPR008752">
    <property type="entry name" value="Peptidase_M11"/>
</dbReference>
<dbReference type="PaxDb" id="2850-Phatr44203"/>
<keyword evidence="6" id="KW-1185">Reference proteome</keyword>
<keyword evidence="2" id="KW-1133">Transmembrane helix</keyword>
<dbReference type="Proteomes" id="UP000000759">
    <property type="component" value="Chromosome 3"/>
</dbReference>
<dbReference type="AlphaFoldDB" id="B5Y5P4"/>
<keyword evidence="2" id="KW-0812">Transmembrane</keyword>
<feature type="region of interest" description="Disordered" evidence="1">
    <location>
        <begin position="506"/>
        <end position="539"/>
    </location>
</feature>
<dbReference type="GO" id="GO:0008237">
    <property type="term" value="F:metallopeptidase activity"/>
    <property type="evidence" value="ECO:0007669"/>
    <property type="project" value="InterPro"/>
</dbReference>
<feature type="signal peptide" evidence="3">
    <location>
        <begin position="1"/>
        <end position="28"/>
    </location>
</feature>
<evidence type="ECO:0000256" key="1">
    <source>
        <dbReference type="SAM" id="MobiDB-lite"/>
    </source>
</evidence>
<feature type="chain" id="PRO_5002838826" description="Peptidase M11 gametolysin domain-containing protein" evidence="3">
    <location>
        <begin position="29"/>
        <end position="658"/>
    </location>
</feature>
<dbReference type="InParanoid" id="B5Y5P4"/>
<accession>B5Y5P4</accession>
<gene>
    <name evidence="5" type="ORF">PHATR_44203</name>
</gene>
<dbReference type="GeneID" id="7204117"/>